<feature type="region of interest" description="Disordered" evidence="1">
    <location>
        <begin position="1"/>
        <end position="108"/>
    </location>
</feature>
<feature type="compositionally biased region" description="Basic and acidic residues" evidence="1">
    <location>
        <begin position="61"/>
        <end position="77"/>
    </location>
</feature>
<name>A0ABW5QWM5_9BACL</name>
<protein>
    <submittedName>
        <fullName evidence="2">Uncharacterized protein</fullName>
    </submittedName>
</protein>
<dbReference type="Proteomes" id="UP001597493">
    <property type="component" value="Unassembled WGS sequence"/>
</dbReference>
<evidence type="ECO:0000313" key="3">
    <source>
        <dbReference type="Proteomes" id="UP001597493"/>
    </source>
</evidence>
<organism evidence="2 3">
    <name type="scientific">Paenibacillus thailandensis</name>
    <dbReference type="NCBI Taxonomy" id="393250"/>
    <lineage>
        <taxon>Bacteria</taxon>
        <taxon>Bacillati</taxon>
        <taxon>Bacillota</taxon>
        <taxon>Bacilli</taxon>
        <taxon>Bacillales</taxon>
        <taxon>Paenibacillaceae</taxon>
        <taxon>Paenibacillus</taxon>
    </lineage>
</organism>
<proteinExistence type="predicted"/>
<keyword evidence="3" id="KW-1185">Reference proteome</keyword>
<dbReference type="RefSeq" id="WP_379273075.1">
    <property type="nucleotide sequence ID" value="NZ_JBHUGT010000014.1"/>
</dbReference>
<gene>
    <name evidence="2" type="ORF">ACFSW5_11745</name>
</gene>
<evidence type="ECO:0000256" key="1">
    <source>
        <dbReference type="SAM" id="MobiDB-lite"/>
    </source>
</evidence>
<accession>A0ABW5QWM5</accession>
<evidence type="ECO:0000313" key="2">
    <source>
        <dbReference type="EMBL" id="MFD2660921.1"/>
    </source>
</evidence>
<feature type="compositionally biased region" description="Polar residues" evidence="1">
    <location>
        <begin position="1"/>
        <end position="25"/>
    </location>
</feature>
<comment type="caution">
    <text evidence="2">The sequence shown here is derived from an EMBL/GenBank/DDBJ whole genome shotgun (WGS) entry which is preliminary data.</text>
</comment>
<dbReference type="EMBL" id="JBHUMY010000012">
    <property type="protein sequence ID" value="MFD2660921.1"/>
    <property type="molecule type" value="Genomic_DNA"/>
</dbReference>
<sequence>MTFQPIDQQISVHRTPEQGASQAQATGRLVAEQQMLAGQAAEETERQRSKNTPAEPSAEPHIGRGHERNGGTPDRRQAGKKTKRTEQDGQAGAQAVHPYKGKHIDLTL</sequence>
<reference evidence="3" key="1">
    <citation type="journal article" date="2019" name="Int. J. Syst. Evol. Microbiol.">
        <title>The Global Catalogue of Microorganisms (GCM) 10K type strain sequencing project: providing services to taxonomists for standard genome sequencing and annotation.</title>
        <authorList>
            <consortium name="The Broad Institute Genomics Platform"/>
            <consortium name="The Broad Institute Genome Sequencing Center for Infectious Disease"/>
            <person name="Wu L."/>
            <person name="Ma J."/>
        </authorList>
    </citation>
    <scope>NUCLEOTIDE SEQUENCE [LARGE SCALE GENOMIC DNA]</scope>
    <source>
        <strain evidence="3">TISTR 1827</strain>
    </source>
</reference>